<accession>A0A1R3GBH2</accession>
<dbReference type="AlphaFoldDB" id="A0A1R3GBH2"/>
<gene>
    <name evidence="1" type="ORF">COLO4_36024</name>
</gene>
<organism evidence="1 2">
    <name type="scientific">Corchorus olitorius</name>
    <dbReference type="NCBI Taxonomy" id="93759"/>
    <lineage>
        <taxon>Eukaryota</taxon>
        <taxon>Viridiplantae</taxon>
        <taxon>Streptophyta</taxon>
        <taxon>Embryophyta</taxon>
        <taxon>Tracheophyta</taxon>
        <taxon>Spermatophyta</taxon>
        <taxon>Magnoliopsida</taxon>
        <taxon>eudicotyledons</taxon>
        <taxon>Gunneridae</taxon>
        <taxon>Pentapetalae</taxon>
        <taxon>rosids</taxon>
        <taxon>malvids</taxon>
        <taxon>Malvales</taxon>
        <taxon>Malvaceae</taxon>
        <taxon>Grewioideae</taxon>
        <taxon>Apeibeae</taxon>
        <taxon>Corchorus</taxon>
    </lineage>
</organism>
<sequence>MSFPFAKAKNRGADLATAYSVVSSRIPSLSFALFLLNFGPHFLVQTIARHLESNEGSGPLMSGIPSFPLPLMSSFAQES</sequence>
<name>A0A1R3GBH2_9ROSI</name>
<evidence type="ECO:0000313" key="2">
    <source>
        <dbReference type="Proteomes" id="UP000187203"/>
    </source>
</evidence>
<reference evidence="2" key="1">
    <citation type="submission" date="2013-09" db="EMBL/GenBank/DDBJ databases">
        <title>Corchorus olitorius genome sequencing.</title>
        <authorList>
            <person name="Alam M."/>
            <person name="Haque M.S."/>
            <person name="Islam M.S."/>
            <person name="Emdad E.M."/>
            <person name="Islam M.M."/>
            <person name="Ahmed B."/>
            <person name="Halim A."/>
            <person name="Hossen Q.M.M."/>
            <person name="Hossain M.Z."/>
            <person name="Ahmed R."/>
            <person name="Khan M.M."/>
            <person name="Islam R."/>
            <person name="Rashid M.M."/>
            <person name="Khan S.A."/>
            <person name="Rahman M.S."/>
            <person name="Alam M."/>
            <person name="Yahiya A.S."/>
            <person name="Khan M.S."/>
            <person name="Azam M.S."/>
            <person name="Haque T."/>
            <person name="Lashkar M.Z.H."/>
            <person name="Akhand A.I."/>
            <person name="Morshed G."/>
            <person name="Roy S."/>
            <person name="Uddin K.S."/>
            <person name="Rabeya T."/>
            <person name="Hossain A.S."/>
            <person name="Chowdhury A."/>
            <person name="Snigdha A.R."/>
            <person name="Mortoza M.S."/>
            <person name="Matin S.A."/>
            <person name="Hoque S.M.E."/>
            <person name="Islam M.K."/>
            <person name="Roy D.K."/>
            <person name="Haider R."/>
            <person name="Moosa M.M."/>
            <person name="Elias S.M."/>
            <person name="Hasan A.M."/>
            <person name="Jahan S."/>
            <person name="Shafiuddin M."/>
            <person name="Mahmood N."/>
            <person name="Shommy N.S."/>
        </authorList>
    </citation>
    <scope>NUCLEOTIDE SEQUENCE [LARGE SCALE GENOMIC DNA]</scope>
    <source>
        <strain evidence="2">cv. O-4</strain>
    </source>
</reference>
<dbReference type="Proteomes" id="UP000187203">
    <property type="component" value="Unassembled WGS sequence"/>
</dbReference>
<evidence type="ECO:0000313" key="1">
    <source>
        <dbReference type="EMBL" id="OMO55360.1"/>
    </source>
</evidence>
<protein>
    <submittedName>
        <fullName evidence="1">Uncharacterized protein</fullName>
    </submittedName>
</protein>
<comment type="caution">
    <text evidence="1">The sequence shown here is derived from an EMBL/GenBank/DDBJ whole genome shotgun (WGS) entry which is preliminary data.</text>
</comment>
<proteinExistence type="predicted"/>
<dbReference type="EMBL" id="AWUE01022978">
    <property type="protein sequence ID" value="OMO55360.1"/>
    <property type="molecule type" value="Genomic_DNA"/>
</dbReference>
<keyword evidence="2" id="KW-1185">Reference proteome</keyword>